<evidence type="ECO:0000256" key="1">
    <source>
        <dbReference type="ARBA" id="ARBA00004123"/>
    </source>
</evidence>
<dbReference type="PANTHER" id="PTHR46481:SF10">
    <property type="entry name" value="ZINC FINGER BED DOMAIN-CONTAINING PROTEIN 39"/>
    <property type="match status" value="1"/>
</dbReference>
<keyword evidence="5" id="KW-0539">Nucleus</keyword>
<evidence type="ECO:0000313" key="6">
    <source>
        <dbReference type="EMBL" id="KAK0154390.1"/>
    </source>
</evidence>
<keyword evidence="2" id="KW-0479">Metal-binding</keyword>
<name>A0AA47N9J0_MERPO</name>
<evidence type="ECO:0000256" key="2">
    <source>
        <dbReference type="ARBA" id="ARBA00022723"/>
    </source>
</evidence>
<dbReference type="GO" id="GO:0008270">
    <property type="term" value="F:zinc ion binding"/>
    <property type="evidence" value="ECO:0007669"/>
    <property type="project" value="UniProtKB-KW"/>
</dbReference>
<organism evidence="6 7">
    <name type="scientific">Merluccius polli</name>
    <name type="common">Benguela hake</name>
    <name type="synonym">Merluccius cadenati</name>
    <dbReference type="NCBI Taxonomy" id="89951"/>
    <lineage>
        <taxon>Eukaryota</taxon>
        <taxon>Metazoa</taxon>
        <taxon>Chordata</taxon>
        <taxon>Craniata</taxon>
        <taxon>Vertebrata</taxon>
        <taxon>Euteleostomi</taxon>
        <taxon>Actinopterygii</taxon>
        <taxon>Neopterygii</taxon>
        <taxon>Teleostei</taxon>
        <taxon>Neoteleostei</taxon>
        <taxon>Acanthomorphata</taxon>
        <taxon>Zeiogadaria</taxon>
        <taxon>Gadariae</taxon>
        <taxon>Gadiformes</taxon>
        <taxon>Gadoidei</taxon>
        <taxon>Merlucciidae</taxon>
        <taxon>Merluccius</taxon>
    </lineage>
</organism>
<dbReference type="EMBL" id="JAOPHQ010000568">
    <property type="protein sequence ID" value="KAK0154390.1"/>
    <property type="molecule type" value="Genomic_DNA"/>
</dbReference>
<reference evidence="6" key="1">
    <citation type="journal article" date="2023" name="Front. Mar. Sci.">
        <title>A new Merluccius polli reference genome to investigate the effects of global change in West African waters.</title>
        <authorList>
            <person name="Mateo J.L."/>
            <person name="Blanco-Fernandez C."/>
            <person name="Garcia-Vazquez E."/>
            <person name="Machado-Schiaffino G."/>
        </authorList>
    </citation>
    <scope>NUCLEOTIDE SEQUENCE</scope>
    <source>
        <strain evidence="6">C29</strain>
        <tissue evidence="6">Fin</tissue>
    </source>
</reference>
<dbReference type="Proteomes" id="UP001174136">
    <property type="component" value="Unassembled WGS sequence"/>
</dbReference>
<evidence type="ECO:0000313" key="7">
    <source>
        <dbReference type="Proteomes" id="UP001174136"/>
    </source>
</evidence>
<proteinExistence type="predicted"/>
<dbReference type="InterPro" id="IPR012337">
    <property type="entry name" value="RNaseH-like_sf"/>
</dbReference>
<evidence type="ECO:0000256" key="3">
    <source>
        <dbReference type="ARBA" id="ARBA00022771"/>
    </source>
</evidence>
<evidence type="ECO:0000256" key="5">
    <source>
        <dbReference type="ARBA" id="ARBA00023242"/>
    </source>
</evidence>
<keyword evidence="3" id="KW-0863">Zinc-finger</keyword>
<evidence type="ECO:0000256" key="4">
    <source>
        <dbReference type="ARBA" id="ARBA00022833"/>
    </source>
</evidence>
<accession>A0AA47N9J0</accession>
<dbReference type="AlphaFoldDB" id="A0AA47N9J0"/>
<keyword evidence="4" id="KW-0862">Zinc</keyword>
<comment type="subcellular location">
    <subcellularLocation>
        <location evidence="1">Nucleus</location>
    </subcellularLocation>
</comment>
<gene>
    <name evidence="6" type="primary">Zbed4_22</name>
    <name evidence="6" type="ORF">N1851_003499</name>
</gene>
<sequence>MEEFEIHAEKRIAVICDNATKMVLCAELLSDNPSWGSLLCGAHLQLCINAALKQDLICRTIAAGRCLVGNFKKSAKATTALTEKQKQQKVAEHKLIQDVLTGWNSTYSMLEHLLEQRWPVSAVLSDPGTTQQSDRDLDLHRLGAEAYDHSHRAALAGCKCISVCHAAHANKYEENKYSTTAKALRRKLTEEIDKRWELTGSLEISIYCISKLLS</sequence>
<comment type="caution">
    <text evidence="6">The sequence shown here is derived from an EMBL/GenBank/DDBJ whole genome shotgun (WGS) entry which is preliminary data.</text>
</comment>
<dbReference type="InterPro" id="IPR052035">
    <property type="entry name" value="ZnF_BED_domain_contain"/>
</dbReference>
<dbReference type="PANTHER" id="PTHR46481">
    <property type="entry name" value="ZINC FINGER BED DOMAIN-CONTAINING PROTEIN 4"/>
    <property type="match status" value="1"/>
</dbReference>
<dbReference type="SUPFAM" id="SSF53098">
    <property type="entry name" value="Ribonuclease H-like"/>
    <property type="match status" value="1"/>
</dbReference>
<keyword evidence="7" id="KW-1185">Reference proteome</keyword>
<dbReference type="GO" id="GO:0005634">
    <property type="term" value="C:nucleus"/>
    <property type="evidence" value="ECO:0007669"/>
    <property type="project" value="UniProtKB-SubCell"/>
</dbReference>
<protein>
    <submittedName>
        <fullName evidence="6">Zinc finger BED domain-containing protein 4</fullName>
    </submittedName>
</protein>